<keyword evidence="7" id="KW-1185">Reference proteome</keyword>
<feature type="domain" description="IclR-ED" evidence="5">
    <location>
        <begin position="85"/>
        <end position="269"/>
    </location>
</feature>
<dbReference type="InterPro" id="IPR036390">
    <property type="entry name" value="WH_DNA-bd_sf"/>
</dbReference>
<dbReference type="Pfam" id="PF09339">
    <property type="entry name" value="HTH_IclR"/>
    <property type="match status" value="1"/>
</dbReference>
<reference evidence="6 7" key="1">
    <citation type="submission" date="2015-07" db="EMBL/GenBank/DDBJ databases">
        <authorList>
            <person name="Noorani M."/>
        </authorList>
    </citation>
    <scope>NUCLEOTIDE SEQUENCE [LARGE SCALE GENOMIC DNA]</scope>
    <source>
        <strain evidence="6 7">CECT 5088</strain>
    </source>
</reference>
<dbReference type="PROSITE" id="PS51078">
    <property type="entry name" value="ICLR_ED"/>
    <property type="match status" value="1"/>
</dbReference>
<name>A0A0M6XVX9_9RHOB</name>
<keyword evidence="3" id="KW-0804">Transcription</keyword>
<sequence length="292" mass="31003">MDDSATILARMGPQTGPAGGAQSVDRALALLPLIGRSPETGIGLSEIVASTGLSRPTARRLLLALMRARLIEQDSASRRYMLGEEAYVLGILAARRFSLLDVAQDAVQRLADGSGDTAFLSVRRDAFAVCLQKAEGDFPIRVQALQVGFRHPLGIGGGSLAMLAALPEEEAARMRALNRDLIAERYPAATPATLDRLLAETRTRGWALNPGLVLKNSWAVGVALHMPDGTVAGALSIAAIDDRMTPLHCERLAGLLLAEVPGIEARLREMFARSAVLPGGGLTPETTNGRER</sequence>
<dbReference type="SMART" id="SM00346">
    <property type="entry name" value="HTH_ICLR"/>
    <property type="match status" value="1"/>
</dbReference>
<evidence type="ECO:0000259" key="5">
    <source>
        <dbReference type="PROSITE" id="PS51078"/>
    </source>
</evidence>
<dbReference type="Gene3D" id="3.30.450.40">
    <property type="match status" value="1"/>
</dbReference>
<dbReference type="STRING" id="282197.SAMN04488517_11141"/>
<dbReference type="GO" id="GO:0003677">
    <property type="term" value="F:DNA binding"/>
    <property type="evidence" value="ECO:0007669"/>
    <property type="project" value="UniProtKB-KW"/>
</dbReference>
<evidence type="ECO:0000313" key="7">
    <source>
        <dbReference type="Proteomes" id="UP000048908"/>
    </source>
</evidence>
<organism evidence="6 7">
    <name type="scientific">Jannaschia rubra</name>
    <dbReference type="NCBI Taxonomy" id="282197"/>
    <lineage>
        <taxon>Bacteria</taxon>
        <taxon>Pseudomonadati</taxon>
        <taxon>Pseudomonadota</taxon>
        <taxon>Alphaproteobacteria</taxon>
        <taxon>Rhodobacterales</taxon>
        <taxon>Roseobacteraceae</taxon>
        <taxon>Jannaschia</taxon>
    </lineage>
</organism>
<dbReference type="AlphaFoldDB" id="A0A0M6XVX9"/>
<dbReference type="PANTHER" id="PTHR30136:SF39">
    <property type="entry name" value="TRANSCRIPTIONAL REGULATORY PROTEIN"/>
    <property type="match status" value="1"/>
</dbReference>
<dbReference type="InterPro" id="IPR036388">
    <property type="entry name" value="WH-like_DNA-bd_sf"/>
</dbReference>
<dbReference type="InterPro" id="IPR029016">
    <property type="entry name" value="GAF-like_dom_sf"/>
</dbReference>
<dbReference type="EMBL" id="CXPG01000025">
    <property type="protein sequence ID" value="CTQ34717.1"/>
    <property type="molecule type" value="Genomic_DNA"/>
</dbReference>
<dbReference type="PROSITE" id="PS51077">
    <property type="entry name" value="HTH_ICLR"/>
    <property type="match status" value="1"/>
</dbReference>
<proteinExistence type="predicted"/>
<keyword evidence="2" id="KW-0238">DNA-binding</keyword>
<dbReference type="InterPro" id="IPR014757">
    <property type="entry name" value="Tscrpt_reg_IclR_C"/>
</dbReference>
<protein>
    <submittedName>
        <fullName evidence="6">Glycerol operon regulatory protein</fullName>
    </submittedName>
</protein>
<evidence type="ECO:0000313" key="6">
    <source>
        <dbReference type="EMBL" id="CTQ34717.1"/>
    </source>
</evidence>
<accession>A0A0M6XVX9</accession>
<dbReference type="InterPro" id="IPR005471">
    <property type="entry name" value="Tscrpt_reg_IclR_N"/>
</dbReference>
<dbReference type="RefSeq" id="WP_055684085.1">
    <property type="nucleotide sequence ID" value="NZ_CXPG01000025.1"/>
</dbReference>
<dbReference type="Pfam" id="PF01614">
    <property type="entry name" value="IclR_C"/>
    <property type="match status" value="1"/>
</dbReference>
<dbReference type="PANTHER" id="PTHR30136">
    <property type="entry name" value="HELIX-TURN-HELIX TRANSCRIPTIONAL REGULATOR, ICLR FAMILY"/>
    <property type="match status" value="1"/>
</dbReference>
<feature type="domain" description="HTH iclR-type" evidence="4">
    <location>
        <begin position="21"/>
        <end position="84"/>
    </location>
</feature>
<dbReference type="GO" id="GO:0045892">
    <property type="term" value="P:negative regulation of DNA-templated transcription"/>
    <property type="evidence" value="ECO:0007669"/>
    <property type="project" value="TreeGrafter"/>
</dbReference>
<dbReference type="GO" id="GO:0003700">
    <property type="term" value="F:DNA-binding transcription factor activity"/>
    <property type="evidence" value="ECO:0007669"/>
    <property type="project" value="TreeGrafter"/>
</dbReference>
<evidence type="ECO:0000256" key="2">
    <source>
        <dbReference type="ARBA" id="ARBA00023125"/>
    </source>
</evidence>
<dbReference type="Proteomes" id="UP000048908">
    <property type="component" value="Unassembled WGS sequence"/>
</dbReference>
<evidence type="ECO:0000259" key="4">
    <source>
        <dbReference type="PROSITE" id="PS51077"/>
    </source>
</evidence>
<dbReference type="SUPFAM" id="SSF55781">
    <property type="entry name" value="GAF domain-like"/>
    <property type="match status" value="1"/>
</dbReference>
<evidence type="ECO:0000256" key="3">
    <source>
        <dbReference type="ARBA" id="ARBA00023163"/>
    </source>
</evidence>
<dbReference type="Gene3D" id="1.10.10.10">
    <property type="entry name" value="Winged helix-like DNA-binding domain superfamily/Winged helix DNA-binding domain"/>
    <property type="match status" value="1"/>
</dbReference>
<dbReference type="InterPro" id="IPR050707">
    <property type="entry name" value="HTH_MetabolicPath_Reg"/>
</dbReference>
<gene>
    <name evidence="6" type="primary">gylR</name>
    <name evidence="6" type="ORF">JAN5088_03513</name>
</gene>
<keyword evidence="1" id="KW-0805">Transcription regulation</keyword>
<dbReference type="SUPFAM" id="SSF46785">
    <property type="entry name" value="Winged helix' DNA-binding domain"/>
    <property type="match status" value="1"/>
</dbReference>
<evidence type="ECO:0000256" key="1">
    <source>
        <dbReference type="ARBA" id="ARBA00023015"/>
    </source>
</evidence>